<accession>A0A9P8Q4S3</accession>
<sequence>MLQAIEDEVGWSLSDMMVTDKGVVKAMDFFDLESFKIDLKYIHTCSRARDKFPKIKDHTGQAVTYESFKHYNKKWYDKHNDPLINCRIALDCPTRVKKEYTKFWSKVSRTETSLPGILEELRIDKLGIYKHRFHKPPHYNPQHPNRQGVFKRPSRLSQIKNFTRFEYDLANQQLPQWDFITPNMTNDGHDTNTNFAADWAKNFRQCVRLCR</sequence>
<keyword evidence="1" id="KW-0378">Hydrolase</keyword>
<dbReference type="Proteomes" id="UP000774326">
    <property type="component" value="Unassembled WGS sequence"/>
</dbReference>
<comment type="caution">
    <text evidence="2">The sequence shown here is derived from an EMBL/GenBank/DDBJ whole genome shotgun (WGS) entry which is preliminary data.</text>
</comment>
<gene>
    <name evidence="2" type="ORF">WICPIJ_005873</name>
</gene>
<keyword evidence="3" id="KW-1185">Reference proteome</keyword>
<proteinExistence type="predicted"/>
<protein>
    <submittedName>
        <fullName evidence="2">Uncharacterized protein</fullName>
    </submittedName>
</protein>
<dbReference type="InterPro" id="IPR007312">
    <property type="entry name" value="Phosphoesterase"/>
</dbReference>
<evidence type="ECO:0000313" key="3">
    <source>
        <dbReference type="Proteomes" id="UP000774326"/>
    </source>
</evidence>
<reference evidence="2" key="2">
    <citation type="submission" date="2021-01" db="EMBL/GenBank/DDBJ databases">
        <authorList>
            <person name="Schikora-Tamarit M.A."/>
        </authorList>
    </citation>
    <scope>NUCLEOTIDE SEQUENCE</scope>
    <source>
        <strain evidence="2">CBS2887</strain>
    </source>
</reference>
<reference evidence="2" key="1">
    <citation type="journal article" date="2021" name="Open Biol.">
        <title>Shared evolutionary footprints suggest mitochondrial oxidative damage underlies multiple complex I losses in fungi.</title>
        <authorList>
            <person name="Schikora-Tamarit M.A."/>
            <person name="Marcet-Houben M."/>
            <person name="Nosek J."/>
            <person name="Gabaldon T."/>
        </authorList>
    </citation>
    <scope>NUCLEOTIDE SEQUENCE</scope>
    <source>
        <strain evidence="2">CBS2887</strain>
    </source>
</reference>
<evidence type="ECO:0000313" key="2">
    <source>
        <dbReference type="EMBL" id="KAH3683130.1"/>
    </source>
</evidence>
<dbReference type="EMBL" id="JAEUBG010003218">
    <property type="protein sequence ID" value="KAH3683130.1"/>
    <property type="molecule type" value="Genomic_DNA"/>
</dbReference>
<dbReference type="AlphaFoldDB" id="A0A9P8Q4S3"/>
<name>A0A9P8Q4S3_WICPI</name>
<evidence type="ECO:0000256" key="1">
    <source>
        <dbReference type="ARBA" id="ARBA00022801"/>
    </source>
</evidence>
<dbReference type="OrthoDB" id="5135119at2759"/>
<organism evidence="2 3">
    <name type="scientific">Wickerhamomyces pijperi</name>
    <name type="common">Yeast</name>
    <name type="synonym">Pichia pijperi</name>
    <dbReference type="NCBI Taxonomy" id="599730"/>
    <lineage>
        <taxon>Eukaryota</taxon>
        <taxon>Fungi</taxon>
        <taxon>Dikarya</taxon>
        <taxon>Ascomycota</taxon>
        <taxon>Saccharomycotina</taxon>
        <taxon>Saccharomycetes</taxon>
        <taxon>Phaffomycetales</taxon>
        <taxon>Wickerhamomycetaceae</taxon>
        <taxon>Wickerhamomyces</taxon>
    </lineage>
</organism>
<dbReference type="GO" id="GO:0016788">
    <property type="term" value="F:hydrolase activity, acting on ester bonds"/>
    <property type="evidence" value="ECO:0007669"/>
    <property type="project" value="InterPro"/>
</dbReference>
<dbReference type="Pfam" id="PF04185">
    <property type="entry name" value="Phosphoesterase"/>
    <property type="match status" value="1"/>
</dbReference>